<dbReference type="AlphaFoldDB" id="A0A2P6QMA3"/>
<reference evidence="1 2" key="1">
    <citation type="journal article" date="2018" name="Nat. Genet.">
        <title>The Rosa genome provides new insights in the design of modern roses.</title>
        <authorList>
            <person name="Bendahmane M."/>
        </authorList>
    </citation>
    <scope>NUCLEOTIDE SEQUENCE [LARGE SCALE GENOMIC DNA]</scope>
    <source>
        <strain evidence="2">cv. Old Blush</strain>
    </source>
</reference>
<comment type="caution">
    <text evidence="1">The sequence shown here is derived from an EMBL/GenBank/DDBJ whole genome shotgun (WGS) entry which is preliminary data.</text>
</comment>
<evidence type="ECO:0000313" key="1">
    <source>
        <dbReference type="EMBL" id="PRQ35322.1"/>
    </source>
</evidence>
<protein>
    <submittedName>
        <fullName evidence="1">Uncharacterized protein</fullName>
    </submittedName>
</protein>
<gene>
    <name evidence="1" type="ORF">RchiOBHm_Chr5g0078721</name>
</gene>
<dbReference type="Proteomes" id="UP000238479">
    <property type="component" value="Chromosome 5"/>
</dbReference>
<organism evidence="1 2">
    <name type="scientific">Rosa chinensis</name>
    <name type="common">China rose</name>
    <dbReference type="NCBI Taxonomy" id="74649"/>
    <lineage>
        <taxon>Eukaryota</taxon>
        <taxon>Viridiplantae</taxon>
        <taxon>Streptophyta</taxon>
        <taxon>Embryophyta</taxon>
        <taxon>Tracheophyta</taxon>
        <taxon>Spermatophyta</taxon>
        <taxon>Magnoliopsida</taxon>
        <taxon>eudicotyledons</taxon>
        <taxon>Gunneridae</taxon>
        <taxon>Pentapetalae</taxon>
        <taxon>rosids</taxon>
        <taxon>fabids</taxon>
        <taxon>Rosales</taxon>
        <taxon>Rosaceae</taxon>
        <taxon>Rosoideae</taxon>
        <taxon>Rosoideae incertae sedis</taxon>
        <taxon>Rosa</taxon>
    </lineage>
</organism>
<sequence>MTKPKLKSPSLSLSLSLSRARALSLSASILDGSISFTTKRMTRAFGNPLIRHKLIEAIQFKR</sequence>
<name>A0A2P6QMA3_ROSCH</name>
<dbReference type="Gramene" id="PRQ35322">
    <property type="protein sequence ID" value="PRQ35322"/>
    <property type="gene ID" value="RchiOBHm_Chr5g0078721"/>
</dbReference>
<proteinExistence type="predicted"/>
<accession>A0A2P6QMA3</accession>
<dbReference type="EMBL" id="PDCK01000043">
    <property type="protein sequence ID" value="PRQ35322.1"/>
    <property type="molecule type" value="Genomic_DNA"/>
</dbReference>
<keyword evidence="2" id="KW-1185">Reference proteome</keyword>
<evidence type="ECO:0000313" key="2">
    <source>
        <dbReference type="Proteomes" id="UP000238479"/>
    </source>
</evidence>